<evidence type="ECO:0000313" key="4">
    <source>
        <dbReference type="Proteomes" id="UP000516404"/>
    </source>
</evidence>
<organism evidence="3 4">
    <name type="scientific">Rothia terrae</name>
    <dbReference type="NCBI Taxonomy" id="396015"/>
    <lineage>
        <taxon>Bacteria</taxon>
        <taxon>Bacillati</taxon>
        <taxon>Actinomycetota</taxon>
        <taxon>Actinomycetes</taxon>
        <taxon>Micrococcales</taxon>
        <taxon>Micrococcaceae</taxon>
        <taxon>Rothia</taxon>
    </lineage>
</organism>
<feature type="transmembrane region" description="Helical" evidence="1">
    <location>
        <begin position="12"/>
        <end position="33"/>
    </location>
</feature>
<dbReference type="GeneID" id="96623100"/>
<dbReference type="AlphaFoldDB" id="A0A7H2BET2"/>
<evidence type="ECO:0000259" key="2">
    <source>
        <dbReference type="Pfam" id="PF13400"/>
    </source>
</evidence>
<gene>
    <name evidence="3" type="ORF">IDM49_02525</name>
</gene>
<dbReference type="RefSeq" id="WP_168614831.1">
    <property type="nucleotide sequence ID" value="NZ_BAAAOX010000005.1"/>
</dbReference>
<keyword evidence="4" id="KW-1185">Reference proteome</keyword>
<keyword evidence="1" id="KW-1133">Transmembrane helix</keyword>
<evidence type="ECO:0000256" key="1">
    <source>
        <dbReference type="SAM" id="Phobius"/>
    </source>
</evidence>
<name>A0A7H2BET2_9MICC</name>
<protein>
    <submittedName>
        <fullName evidence="3">Flp pilus-assembly TadE/G-like family protein</fullName>
    </submittedName>
</protein>
<keyword evidence="1" id="KW-0472">Membrane</keyword>
<dbReference type="InterPro" id="IPR021202">
    <property type="entry name" value="Rv3654c-like"/>
</dbReference>
<feature type="domain" description="Putative Flp pilus-assembly TadG-like N-terminal" evidence="2">
    <location>
        <begin position="7"/>
        <end position="54"/>
    </location>
</feature>
<dbReference type="InterPro" id="IPR028087">
    <property type="entry name" value="Tad_N"/>
</dbReference>
<dbReference type="EMBL" id="CP061539">
    <property type="protein sequence ID" value="QNV38178.1"/>
    <property type="molecule type" value="Genomic_DNA"/>
</dbReference>
<keyword evidence="1" id="KW-0812">Transmembrane</keyword>
<reference evidence="3 4" key="1">
    <citation type="submission" date="2020-09" db="EMBL/GenBank/DDBJ databases">
        <title>Investigation of environmental microbes.</title>
        <authorList>
            <person name="Ou Y."/>
            <person name="Kang Q."/>
        </authorList>
    </citation>
    <scope>NUCLEOTIDE SEQUENCE [LARGE SCALE GENOMIC DNA]</scope>
    <source>
        <strain evidence="3 4">KJZ-14</strain>
    </source>
</reference>
<dbReference type="Pfam" id="PF13400">
    <property type="entry name" value="Tad"/>
    <property type="match status" value="1"/>
</dbReference>
<proteinExistence type="predicted"/>
<dbReference type="Proteomes" id="UP000516404">
    <property type="component" value="Chromosome"/>
</dbReference>
<evidence type="ECO:0000313" key="3">
    <source>
        <dbReference type="EMBL" id="QNV38178.1"/>
    </source>
</evidence>
<sequence length="121" mass="12085">MSENQRGSGTIVVLGIIAVLLIFLGVIAGLISVSSANHRATTAADLSALAAADAARGLRSGDPCDVAEQVATANKAQLVGCASPAEDSEVMDVRVQVTVAGPFVFIGPAESVSRAGPPNGK</sequence>
<dbReference type="NCBIfam" id="TIGR03816">
    <property type="entry name" value="tadE_like_DECH"/>
    <property type="match status" value="1"/>
</dbReference>
<accession>A0A7H2BET2</accession>
<dbReference type="KEGG" id="rter:IDM49_02525"/>